<sequence>MKLKALKVRPRKPFQTSPCLAEMGLLLECWSKVNVDDPRCAMTARALADCMAKPVRFAQ</sequence>
<proteinExistence type="predicted"/>
<keyword evidence="2" id="KW-1185">Reference proteome</keyword>
<name>A0A433BB98_9FUNG</name>
<accession>A0A433BB98</accession>
<dbReference type="EMBL" id="RBNI01014095">
    <property type="protein sequence ID" value="RUP23583.1"/>
    <property type="molecule type" value="Genomic_DNA"/>
</dbReference>
<dbReference type="SUPFAM" id="SSF47072">
    <property type="entry name" value="Cysteine alpha-hairpin motif"/>
    <property type="match status" value="1"/>
</dbReference>
<dbReference type="InterPro" id="IPR009069">
    <property type="entry name" value="Cys_alpha_HP_mot_SF"/>
</dbReference>
<gene>
    <name evidence="1" type="ORF">BC936DRAFT_138985</name>
</gene>
<evidence type="ECO:0000313" key="1">
    <source>
        <dbReference type="EMBL" id="RUP23583.1"/>
    </source>
</evidence>
<organism evidence="1 2">
    <name type="scientific">Jimgerdemannia flammicorona</name>
    <dbReference type="NCBI Taxonomy" id="994334"/>
    <lineage>
        <taxon>Eukaryota</taxon>
        <taxon>Fungi</taxon>
        <taxon>Fungi incertae sedis</taxon>
        <taxon>Mucoromycota</taxon>
        <taxon>Mucoromycotina</taxon>
        <taxon>Endogonomycetes</taxon>
        <taxon>Endogonales</taxon>
        <taxon>Endogonaceae</taxon>
        <taxon>Jimgerdemannia</taxon>
    </lineage>
</organism>
<dbReference type="OrthoDB" id="2210at2759"/>
<dbReference type="Proteomes" id="UP000268093">
    <property type="component" value="Unassembled WGS sequence"/>
</dbReference>
<comment type="caution">
    <text evidence="1">The sequence shown here is derived from an EMBL/GenBank/DDBJ whole genome shotgun (WGS) entry which is preliminary data.</text>
</comment>
<evidence type="ECO:0000313" key="2">
    <source>
        <dbReference type="Proteomes" id="UP000268093"/>
    </source>
</evidence>
<protein>
    <submittedName>
        <fullName evidence="1">Uncharacterized protein</fullName>
    </submittedName>
</protein>
<reference evidence="1 2" key="1">
    <citation type="journal article" date="2018" name="New Phytol.">
        <title>Phylogenomics of Endogonaceae and evolution of mycorrhizas within Mucoromycota.</title>
        <authorList>
            <person name="Chang Y."/>
            <person name="Desiro A."/>
            <person name="Na H."/>
            <person name="Sandor L."/>
            <person name="Lipzen A."/>
            <person name="Clum A."/>
            <person name="Barry K."/>
            <person name="Grigoriev I.V."/>
            <person name="Martin F.M."/>
            <person name="Stajich J.E."/>
            <person name="Smith M.E."/>
            <person name="Bonito G."/>
            <person name="Spatafora J.W."/>
        </authorList>
    </citation>
    <scope>NUCLEOTIDE SEQUENCE [LARGE SCALE GENOMIC DNA]</scope>
    <source>
        <strain evidence="1 2">GMNB39</strain>
    </source>
</reference>